<sequence length="262" mass="28189">MVDEEHLPSHRRLFAALIPPSPPLPAGSDFFADTSLTDAAAAAASEALVTDRPSFAEHSNWRRQLLTLHVIFPNILLPALDLLDRGLVSRFVVAAAADGEQEAGTEPAHGDATTTTTTTNTTSGSGIMSHSSGKESDTPGQIYMYTVQSAASTNTSRRKRHTPLRNKTYAVHLDAWNCSCGGFALDAYSHYHDPDKQDQQSVQRSASPLLRLGSLETASPDEFPCCKHLLACLLAEKWKTCGGHGRDKHTTKEELAAVIGGV</sequence>
<organism evidence="2 3">
    <name type="scientific">Hypocrea jecorina (strain ATCC 56765 / BCRC 32924 / NRRL 11460 / Rut C-30)</name>
    <name type="common">Trichoderma reesei</name>
    <dbReference type="NCBI Taxonomy" id="1344414"/>
    <lineage>
        <taxon>Eukaryota</taxon>
        <taxon>Fungi</taxon>
        <taxon>Dikarya</taxon>
        <taxon>Ascomycota</taxon>
        <taxon>Pezizomycotina</taxon>
        <taxon>Sordariomycetes</taxon>
        <taxon>Hypocreomycetidae</taxon>
        <taxon>Hypocreales</taxon>
        <taxon>Hypocreaceae</taxon>
        <taxon>Trichoderma</taxon>
    </lineage>
</organism>
<reference evidence="3" key="1">
    <citation type="journal article" date="2013" name="Ind. Biotechnol.">
        <title>Comparative genomics analysis of Trichoderma reesei strains.</title>
        <authorList>
            <person name="Koike H."/>
            <person name="Aerts A."/>
            <person name="LaButti K."/>
            <person name="Grigoriev I.V."/>
            <person name="Baker S.E."/>
        </authorList>
    </citation>
    <scope>NUCLEOTIDE SEQUENCE [LARGE SCALE GENOMIC DNA]</scope>
    <source>
        <strain evidence="3">ATCC 56765 / BCRC 32924 / NRRL 11460 / Rut C-30</strain>
    </source>
</reference>
<evidence type="ECO:0008006" key="4">
    <source>
        <dbReference type="Google" id="ProtNLM"/>
    </source>
</evidence>
<evidence type="ECO:0000313" key="2">
    <source>
        <dbReference type="EMBL" id="ETR98877.1"/>
    </source>
</evidence>
<dbReference type="Proteomes" id="UP000024376">
    <property type="component" value="Unassembled WGS sequence"/>
</dbReference>
<protein>
    <recommendedName>
        <fullName evidence="4">SWIM-type domain-containing protein</fullName>
    </recommendedName>
</protein>
<evidence type="ECO:0000256" key="1">
    <source>
        <dbReference type="SAM" id="MobiDB-lite"/>
    </source>
</evidence>
<name>A0A024S1F4_HYPJR</name>
<proteinExistence type="predicted"/>
<accession>A0A024S1F4</accession>
<dbReference type="KEGG" id="trr:M419DRAFT_26201"/>
<dbReference type="EMBL" id="KI911159">
    <property type="protein sequence ID" value="ETR98877.1"/>
    <property type="molecule type" value="Genomic_DNA"/>
</dbReference>
<feature type="region of interest" description="Disordered" evidence="1">
    <location>
        <begin position="99"/>
        <end position="139"/>
    </location>
</feature>
<feature type="compositionally biased region" description="Low complexity" evidence="1">
    <location>
        <begin position="113"/>
        <end position="122"/>
    </location>
</feature>
<dbReference type="HOGENOM" id="CLU_045150_1_0_1"/>
<dbReference type="OrthoDB" id="74545at2759"/>
<gene>
    <name evidence="2" type="ORF">M419DRAFT_26201</name>
</gene>
<dbReference type="AlphaFoldDB" id="A0A024S1F4"/>
<evidence type="ECO:0000313" key="3">
    <source>
        <dbReference type="Proteomes" id="UP000024376"/>
    </source>
</evidence>